<evidence type="ECO:0000313" key="2">
    <source>
        <dbReference type="Proteomes" id="UP001208074"/>
    </source>
</evidence>
<accession>A0AAW5W0Y8</accession>
<organism evidence="1 2">
    <name type="scientific">Alcaligenes phenolicus</name>
    <dbReference type="NCBI Taxonomy" id="232846"/>
    <lineage>
        <taxon>Bacteria</taxon>
        <taxon>Pseudomonadati</taxon>
        <taxon>Pseudomonadota</taxon>
        <taxon>Betaproteobacteria</taxon>
        <taxon>Burkholderiales</taxon>
        <taxon>Alcaligenaceae</taxon>
        <taxon>Alcaligenes</taxon>
    </lineage>
</organism>
<gene>
    <name evidence="1" type="ORF">OSH02_11870</name>
</gene>
<comment type="caution">
    <text evidence="1">The sequence shown here is derived from an EMBL/GenBank/DDBJ whole genome shotgun (WGS) entry which is preliminary data.</text>
</comment>
<dbReference type="InterPro" id="IPR018733">
    <property type="entry name" value="DUF2274"/>
</dbReference>
<evidence type="ECO:0000313" key="1">
    <source>
        <dbReference type="EMBL" id="MCX5566062.1"/>
    </source>
</evidence>
<protein>
    <submittedName>
        <fullName evidence="1">DUF2274 domain-containing protein</fullName>
    </submittedName>
</protein>
<reference evidence="1" key="1">
    <citation type="submission" date="2022-11" db="EMBL/GenBank/DDBJ databases">
        <title>Biodiversity and phylogenetic relationships of bacteria.</title>
        <authorList>
            <person name="Machado R.A.R."/>
            <person name="Bhat A."/>
            <person name="Loulou A."/>
            <person name="Kallel S."/>
        </authorList>
    </citation>
    <scope>NUCLEOTIDE SEQUENCE</scope>
    <source>
        <strain evidence="1">DSM 16503</strain>
    </source>
</reference>
<dbReference type="AlphaFoldDB" id="A0AAW5W0Y8"/>
<dbReference type="RefSeq" id="WP_026484219.1">
    <property type="nucleotide sequence ID" value="NZ_JAPKNB010000008.1"/>
</dbReference>
<dbReference type="Pfam" id="PF10038">
    <property type="entry name" value="DUF2274"/>
    <property type="match status" value="1"/>
</dbReference>
<dbReference type="EMBL" id="JAPKNB010000008">
    <property type="protein sequence ID" value="MCX5566062.1"/>
    <property type="molecule type" value="Genomic_DNA"/>
</dbReference>
<dbReference type="Proteomes" id="UP001208074">
    <property type="component" value="Unassembled WGS sequence"/>
</dbReference>
<proteinExistence type="predicted"/>
<sequence length="71" mass="7982">MVTKLKLGPLPRQDSAKLTLNLPAALKEDLERYAVAHSELYGEQVDAAALIPHMLAHFLTNDRGFKRRRQG</sequence>
<name>A0AAW5W0Y8_9BURK</name>